<evidence type="ECO:0000256" key="2">
    <source>
        <dbReference type="SAM" id="MobiDB-lite"/>
    </source>
</evidence>
<feature type="region of interest" description="Disordered" evidence="2">
    <location>
        <begin position="375"/>
        <end position="481"/>
    </location>
</feature>
<evidence type="ECO:0000256" key="1">
    <source>
        <dbReference type="SAM" id="Coils"/>
    </source>
</evidence>
<sequence>MKITHQQITSCKNNMKQAQDSQSEWTKKLDQITQNLNFEIKNLVGNDLNQDLQLYTDINSIKRMIREINEKVEKMEEMESDKTKLNQSHFKNYNPNQKNTSILYVNKSIDRQGPAGGIIGIVGALGYAPNDDVDRAVCAAMGPQGMQTVLCRDQSTATTIRQELKGLHGPNSYPSIPLLPMDNFSDKLKFDPESGLLKFPDGEAVVGNEKGFLGHACNLIDVTRDEILPIWRRSLYQLLGPTMVFDTHENALQYRRSRLNAKLNCHMMVTIAGERLESNGVIYGGAKRESEMRFGAMPLQLKREFVKLKTNVERLTRIMNLVKDRDDCHQKYQVDNQKIEQRIRTESEKITKLEMELDQFKNNIKGLLHDMSIHKSNQSRHEEEEDDDEEENQRMEEETSSRKRRRSASSQSSTLFDEQSQDLSSTPSSSQKRRRSASPIFADEEEEQEEEQEESPKPKKKRKKSITPPKKRSKSQSSRNK</sequence>
<dbReference type="InterPro" id="IPR010935">
    <property type="entry name" value="SMC_hinge"/>
</dbReference>
<dbReference type="PANTHER" id="PTHR22640:SF2">
    <property type="entry name" value="STRUCTURAL MAINTENANCE OF CHROMOSOMES FLEXIBLE HINGE DOMAIN-CONTAINING PROTEIN 1"/>
    <property type="match status" value="1"/>
</dbReference>
<dbReference type="GO" id="GO:0006302">
    <property type="term" value="P:double-strand break repair"/>
    <property type="evidence" value="ECO:0007669"/>
    <property type="project" value="InterPro"/>
</dbReference>
<feature type="compositionally biased region" description="Basic and acidic residues" evidence="2">
    <location>
        <begin position="392"/>
        <end position="401"/>
    </location>
</feature>
<dbReference type="Gene3D" id="1.20.1060.20">
    <property type="match status" value="1"/>
</dbReference>
<dbReference type="GO" id="GO:0005694">
    <property type="term" value="C:chromosome"/>
    <property type="evidence" value="ECO:0007669"/>
    <property type="project" value="InterPro"/>
</dbReference>
<protein>
    <recommendedName>
        <fullName evidence="3">SMC hinge domain-containing protein</fullName>
    </recommendedName>
</protein>
<dbReference type="InterPro" id="IPR036277">
    <property type="entry name" value="SMC_hinge_sf"/>
</dbReference>
<feature type="compositionally biased region" description="Low complexity" evidence="2">
    <location>
        <begin position="421"/>
        <end position="430"/>
    </location>
</feature>
<dbReference type="Pfam" id="PF06470">
    <property type="entry name" value="SMC_hinge"/>
    <property type="match status" value="1"/>
</dbReference>
<gene>
    <name evidence="4" type="ORF">AKO1_004962</name>
</gene>
<feature type="coiled-coil region" evidence="1">
    <location>
        <begin position="15"/>
        <end position="88"/>
    </location>
</feature>
<organism evidence="4 5">
    <name type="scientific">Acrasis kona</name>
    <dbReference type="NCBI Taxonomy" id="1008807"/>
    <lineage>
        <taxon>Eukaryota</taxon>
        <taxon>Discoba</taxon>
        <taxon>Heterolobosea</taxon>
        <taxon>Tetramitia</taxon>
        <taxon>Eutetramitia</taxon>
        <taxon>Acrasidae</taxon>
        <taxon>Acrasis</taxon>
    </lineage>
</organism>
<dbReference type="GO" id="GO:0005524">
    <property type="term" value="F:ATP binding"/>
    <property type="evidence" value="ECO:0007669"/>
    <property type="project" value="InterPro"/>
</dbReference>
<name>A0AAW2Z3D3_9EUKA</name>
<dbReference type="AlphaFoldDB" id="A0AAW2Z3D3"/>
<evidence type="ECO:0000313" key="5">
    <source>
        <dbReference type="Proteomes" id="UP001431209"/>
    </source>
</evidence>
<keyword evidence="1" id="KW-0175">Coiled coil</keyword>
<proteinExistence type="predicted"/>
<dbReference type="SUPFAM" id="SSF75553">
    <property type="entry name" value="Smc hinge domain"/>
    <property type="match status" value="1"/>
</dbReference>
<comment type="caution">
    <text evidence="4">The sequence shown here is derived from an EMBL/GenBank/DDBJ whole genome shotgun (WGS) entry which is preliminary data.</text>
</comment>
<dbReference type="GO" id="GO:0051276">
    <property type="term" value="P:chromosome organization"/>
    <property type="evidence" value="ECO:0007669"/>
    <property type="project" value="InterPro"/>
</dbReference>
<dbReference type="EMBL" id="JAOPGA020001034">
    <property type="protein sequence ID" value="KAL0484307.1"/>
    <property type="molecule type" value="Genomic_DNA"/>
</dbReference>
<dbReference type="InterPro" id="IPR038892">
    <property type="entry name" value="SMCHD1"/>
</dbReference>
<evidence type="ECO:0000259" key="3">
    <source>
        <dbReference type="Pfam" id="PF06470"/>
    </source>
</evidence>
<dbReference type="Proteomes" id="UP001431209">
    <property type="component" value="Unassembled WGS sequence"/>
</dbReference>
<keyword evidence="5" id="KW-1185">Reference proteome</keyword>
<evidence type="ECO:0000313" key="4">
    <source>
        <dbReference type="EMBL" id="KAL0484307.1"/>
    </source>
</evidence>
<feature type="compositionally biased region" description="Basic residues" evidence="2">
    <location>
        <begin position="458"/>
        <end position="481"/>
    </location>
</feature>
<feature type="compositionally biased region" description="Acidic residues" evidence="2">
    <location>
        <begin position="442"/>
        <end position="453"/>
    </location>
</feature>
<accession>A0AAW2Z3D3</accession>
<dbReference type="PANTHER" id="PTHR22640">
    <property type="entry name" value="STRUCTURAL MAINTENANCE OF CHROMOSOMES FLEXIBLE HINGE DOMAIN-CONTAINING PROTEIN 1"/>
    <property type="match status" value="1"/>
</dbReference>
<dbReference type="Gene3D" id="3.30.70.1620">
    <property type="match status" value="1"/>
</dbReference>
<feature type="domain" description="SMC hinge" evidence="3">
    <location>
        <begin position="117"/>
        <end position="254"/>
    </location>
</feature>
<reference evidence="4 5" key="1">
    <citation type="submission" date="2024-03" db="EMBL/GenBank/DDBJ databases">
        <title>The Acrasis kona genome and developmental transcriptomes reveal deep origins of eukaryotic multicellular pathways.</title>
        <authorList>
            <person name="Sheikh S."/>
            <person name="Fu C.-J."/>
            <person name="Brown M.W."/>
            <person name="Baldauf S.L."/>
        </authorList>
    </citation>
    <scope>NUCLEOTIDE SEQUENCE [LARGE SCALE GENOMIC DNA]</scope>
    <source>
        <strain evidence="4 5">ATCC MYA-3509</strain>
    </source>
</reference>